<gene>
    <name evidence="1" type="ORF">ACFQHR_14220</name>
</gene>
<protein>
    <submittedName>
        <fullName evidence="1">Uncharacterized protein</fullName>
    </submittedName>
</protein>
<evidence type="ECO:0000313" key="2">
    <source>
        <dbReference type="Proteomes" id="UP001596405"/>
    </source>
</evidence>
<reference evidence="2" key="1">
    <citation type="journal article" date="2019" name="Int. J. Syst. Evol. Microbiol.">
        <title>The Global Catalogue of Microorganisms (GCM) 10K type strain sequencing project: providing services to taxonomists for standard genome sequencing and annotation.</title>
        <authorList>
            <consortium name="The Broad Institute Genomics Platform"/>
            <consortium name="The Broad Institute Genome Sequencing Center for Infectious Disease"/>
            <person name="Wu L."/>
            <person name="Ma J."/>
        </authorList>
    </citation>
    <scope>NUCLEOTIDE SEQUENCE [LARGE SCALE GENOMIC DNA]</scope>
    <source>
        <strain evidence="2">CGMCC 4.7393</strain>
    </source>
</reference>
<dbReference type="EMBL" id="JBHSYQ010000007">
    <property type="protein sequence ID" value="MFC6998788.1"/>
    <property type="molecule type" value="Genomic_DNA"/>
</dbReference>
<organism evidence="1 2">
    <name type="scientific">Rufibacter roseus</name>
    <dbReference type="NCBI Taxonomy" id="1567108"/>
    <lineage>
        <taxon>Bacteria</taxon>
        <taxon>Pseudomonadati</taxon>
        <taxon>Bacteroidota</taxon>
        <taxon>Cytophagia</taxon>
        <taxon>Cytophagales</taxon>
        <taxon>Hymenobacteraceae</taxon>
        <taxon>Rufibacter</taxon>
    </lineage>
</organism>
<name>A0ABW2DNZ0_9BACT</name>
<keyword evidence="2" id="KW-1185">Reference proteome</keyword>
<comment type="caution">
    <text evidence="1">The sequence shown here is derived from an EMBL/GenBank/DDBJ whole genome shotgun (WGS) entry which is preliminary data.</text>
</comment>
<evidence type="ECO:0000313" key="1">
    <source>
        <dbReference type="EMBL" id="MFC6998788.1"/>
    </source>
</evidence>
<proteinExistence type="predicted"/>
<accession>A0ABW2DNZ0</accession>
<dbReference type="Proteomes" id="UP001596405">
    <property type="component" value="Unassembled WGS sequence"/>
</dbReference>
<sequence length="76" mass="8939">MDEMTKKYYYLVRKIMYAFDEGEAERYHYQLIKYLEENPGAIKINCAQCGEKFPADADAKVACSEKCHNAYYGYED</sequence>
<dbReference type="RefSeq" id="WP_153042312.1">
    <property type="nucleotide sequence ID" value="NZ_JBHSYQ010000007.1"/>
</dbReference>